<dbReference type="Proteomes" id="UP000728032">
    <property type="component" value="Unassembled WGS sequence"/>
</dbReference>
<gene>
    <name evidence="2" type="ORF">ONB1V03_LOCUS15926</name>
</gene>
<reference evidence="2" key="1">
    <citation type="submission" date="2020-11" db="EMBL/GenBank/DDBJ databases">
        <authorList>
            <person name="Tran Van P."/>
        </authorList>
    </citation>
    <scope>NUCLEOTIDE SEQUENCE</scope>
</reference>
<feature type="non-terminal residue" evidence="2">
    <location>
        <position position="50"/>
    </location>
</feature>
<sequence>MSKLFLLSALLGAVALCQGAFTEGPFRPAVTRTIDDYCKHEGFIPGPDPT</sequence>
<name>A0A7R9MG83_9ACAR</name>
<keyword evidence="3" id="KW-1185">Reference proteome</keyword>
<organism evidence="2">
    <name type="scientific">Oppiella nova</name>
    <dbReference type="NCBI Taxonomy" id="334625"/>
    <lineage>
        <taxon>Eukaryota</taxon>
        <taxon>Metazoa</taxon>
        <taxon>Ecdysozoa</taxon>
        <taxon>Arthropoda</taxon>
        <taxon>Chelicerata</taxon>
        <taxon>Arachnida</taxon>
        <taxon>Acari</taxon>
        <taxon>Acariformes</taxon>
        <taxon>Sarcoptiformes</taxon>
        <taxon>Oribatida</taxon>
        <taxon>Brachypylina</taxon>
        <taxon>Oppioidea</taxon>
        <taxon>Oppiidae</taxon>
        <taxon>Oppiella</taxon>
    </lineage>
</organism>
<evidence type="ECO:0000313" key="2">
    <source>
        <dbReference type="EMBL" id="CAD7659330.1"/>
    </source>
</evidence>
<dbReference type="AlphaFoldDB" id="A0A7R9MG83"/>
<dbReference type="EMBL" id="OC931952">
    <property type="protein sequence ID" value="CAD7659330.1"/>
    <property type="molecule type" value="Genomic_DNA"/>
</dbReference>
<proteinExistence type="predicted"/>
<accession>A0A7R9MG83</accession>
<evidence type="ECO:0000313" key="3">
    <source>
        <dbReference type="Proteomes" id="UP000728032"/>
    </source>
</evidence>
<dbReference type="EMBL" id="CAJPVJ010017127">
    <property type="protein sequence ID" value="CAG2176492.1"/>
    <property type="molecule type" value="Genomic_DNA"/>
</dbReference>
<protein>
    <submittedName>
        <fullName evidence="2">Uncharacterized protein</fullName>
    </submittedName>
</protein>
<evidence type="ECO:0000256" key="1">
    <source>
        <dbReference type="SAM" id="SignalP"/>
    </source>
</evidence>
<feature type="signal peptide" evidence="1">
    <location>
        <begin position="1"/>
        <end position="19"/>
    </location>
</feature>
<keyword evidence="1" id="KW-0732">Signal</keyword>
<feature type="chain" id="PRO_5036211516" evidence="1">
    <location>
        <begin position="20"/>
        <end position="50"/>
    </location>
</feature>